<dbReference type="PROSITE" id="PS00108">
    <property type="entry name" value="PROTEIN_KINASE_ST"/>
    <property type="match status" value="1"/>
</dbReference>
<reference evidence="2 3" key="1">
    <citation type="submission" date="2021-03" db="EMBL/GenBank/DDBJ databases">
        <authorList>
            <person name="King G.J."/>
            <person name="Bancroft I."/>
            <person name="Baten A."/>
            <person name="Bloomfield J."/>
            <person name="Borpatragohain P."/>
            <person name="He Z."/>
            <person name="Irish N."/>
            <person name="Irwin J."/>
            <person name="Liu K."/>
            <person name="Mauleon R.P."/>
            <person name="Moore J."/>
            <person name="Morris R."/>
            <person name="Ostergaard L."/>
            <person name="Wang B."/>
            <person name="Wells R."/>
        </authorList>
    </citation>
    <scope>NUCLEOTIDE SEQUENCE [LARGE SCALE GENOMIC DNA]</scope>
    <source>
        <strain evidence="2">R-o-18</strain>
        <tissue evidence="2">Leaf</tissue>
    </source>
</reference>
<protein>
    <recommendedName>
        <fullName evidence="1">Protein kinase domain-containing protein</fullName>
    </recommendedName>
</protein>
<feature type="domain" description="Protein kinase" evidence="1">
    <location>
        <begin position="31"/>
        <end position="339"/>
    </location>
</feature>
<dbReference type="PANTHER" id="PTHR48011">
    <property type="entry name" value="CCR4-NOT TRANSCRIPTIONAL COMPLEX SUBUNIT CAF120-RELATED"/>
    <property type="match status" value="1"/>
</dbReference>
<dbReference type="InterPro" id="IPR000719">
    <property type="entry name" value="Prot_kinase_dom"/>
</dbReference>
<sequence>MKTFLLSSRHSTNKKRKIVVTTPKKYHDQLGSSLQIISQKAFEAAVYKLSTASKSPVGLTGPPPNNDQSESSLQIIDRSVFEAAGRKLPKTPKASVIIRNDYVNGDALPSKITIKSAPFSSSFNINITPAETRPLGSDYNLILEYCSGGSIADFLKFRGTWMVESDVQLFSLHILKGINYVHSKKIIHCDIKPANILLKPVNSSSILGCLMPNGFEPKLADFGLALRKTSDEYGDGCGFARGTLLYMAPELLCSGNLDYCADIWSYGCTILEMFTGKKPWSELGLIDRKELKDVIGNSSVLPELPMWLSDSARYFLGKCLEKDPQKRYDSMYLLEHKFLASIVGHSY</sequence>
<comment type="caution">
    <text evidence="2">The sequence shown here is derived from an EMBL/GenBank/DDBJ whole genome shotgun (WGS) entry which is preliminary data.</text>
</comment>
<dbReference type="EMBL" id="JADBGQ010000007">
    <property type="protein sequence ID" value="KAG5388348.1"/>
    <property type="molecule type" value="Genomic_DNA"/>
</dbReference>
<evidence type="ECO:0000259" key="1">
    <source>
        <dbReference type="PROSITE" id="PS50011"/>
    </source>
</evidence>
<dbReference type="InterPro" id="IPR052751">
    <property type="entry name" value="Plant_MAPKKK"/>
</dbReference>
<organism evidence="2 3">
    <name type="scientific">Brassica rapa subsp. trilocularis</name>
    <dbReference type="NCBI Taxonomy" id="1813537"/>
    <lineage>
        <taxon>Eukaryota</taxon>
        <taxon>Viridiplantae</taxon>
        <taxon>Streptophyta</taxon>
        <taxon>Embryophyta</taxon>
        <taxon>Tracheophyta</taxon>
        <taxon>Spermatophyta</taxon>
        <taxon>Magnoliopsida</taxon>
        <taxon>eudicotyledons</taxon>
        <taxon>Gunneridae</taxon>
        <taxon>Pentapetalae</taxon>
        <taxon>rosids</taxon>
        <taxon>malvids</taxon>
        <taxon>Brassicales</taxon>
        <taxon>Brassicaceae</taxon>
        <taxon>Brassiceae</taxon>
        <taxon>Brassica</taxon>
    </lineage>
</organism>
<dbReference type="InterPro" id="IPR008271">
    <property type="entry name" value="Ser/Thr_kinase_AS"/>
</dbReference>
<dbReference type="Pfam" id="PF00069">
    <property type="entry name" value="Pkinase"/>
    <property type="match status" value="1"/>
</dbReference>
<accession>A0ABQ7LRV1</accession>
<dbReference type="SMART" id="SM00220">
    <property type="entry name" value="S_TKc"/>
    <property type="match status" value="1"/>
</dbReference>
<keyword evidence="3" id="KW-1185">Reference proteome</keyword>
<dbReference type="SUPFAM" id="SSF56112">
    <property type="entry name" value="Protein kinase-like (PK-like)"/>
    <property type="match status" value="1"/>
</dbReference>
<name>A0ABQ7LRV1_BRACM</name>
<dbReference type="PROSITE" id="PS50011">
    <property type="entry name" value="PROTEIN_KINASE_DOM"/>
    <property type="match status" value="1"/>
</dbReference>
<dbReference type="Proteomes" id="UP000823674">
    <property type="component" value="Chromosome A08"/>
</dbReference>
<evidence type="ECO:0000313" key="3">
    <source>
        <dbReference type="Proteomes" id="UP000823674"/>
    </source>
</evidence>
<gene>
    <name evidence="2" type="primary">A08p008660.1_BraROA</name>
    <name evidence="2" type="ORF">IGI04_029889</name>
</gene>
<dbReference type="InterPro" id="IPR011009">
    <property type="entry name" value="Kinase-like_dom_sf"/>
</dbReference>
<dbReference type="PANTHER" id="PTHR48011:SF85">
    <property type="entry name" value="PROTEIN KINASE SUPERFAMILY PROTEIN"/>
    <property type="match status" value="1"/>
</dbReference>
<proteinExistence type="predicted"/>
<dbReference type="Gene3D" id="1.10.510.10">
    <property type="entry name" value="Transferase(Phosphotransferase) domain 1"/>
    <property type="match status" value="1"/>
</dbReference>
<evidence type="ECO:0000313" key="2">
    <source>
        <dbReference type="EMBL" id="KAG5388348.1"/>
    </source>
</evidence>